<reference evidence="9 10" key="1">
    <citation type="journal article" date="2012" name="J. Bacteriol.">
        <title>Genome sequences for six rhodanobacter strains, isolated from soils and the terrestrial subsurface, with variable denitrification capabilities.</title>
        <authorList>
            <person name="Kostka J.E."/>
            <person name="Green S.J."/>
            <person name="Rishishwar L."/>
            <person name="Prakash O."/>
            <person name="Katz L.S."/>
            <person name="Marino-Ramirez L."/>
            <person name="Jordan I.K."/>
            <person name="Munk C."/>
            <person name="Ivanova N."/>
            <person name="Mikhailova N."/>
            <person name="Watson D.B."/>
            <person name="Brown S.D."/>
            <person name="Palumbo A.V."/>
            <person name="Brooks S.C."/>
        </authorList>
    </citation>
    <scope>NUCLEOTIDE SEQUENCE [LARGE SCALE GENOMIC DNA]</scope>
    <source>
        <strain evidence="9 10">B39</strain>
    </source>
</reference>
<dbReference type="Pfam" id="PF01106">
    <property type="entry name" value="NifU"/>
    <property type="match status" value="1"/>
</dbReference>
<organism evidence="9 10">
    <name type="scientific">Rhodanobacter spathiphylli B39</name>
    <dbReference type="NCBI Taxonomy" id="1163407"/>
    <lineage>
        <taxon>Bacteria</taxon>
        <taxon>Pseudomonadati</taxon>
        <taxon>Pseudomonadota</taxon>
        <taxon>Gammaproteobacteria</taxon>
        <taxon>Lysobacterales</taxon>
        <taxon>Rhodanobacteraceae</taxon>
        <taxon>Rhodanobacter</taxon>
    </lineage>
</organism>
<dbReference type="InterPro" id="IPR034904">
    <property type="entry name" value="FSCA_dom_sf"/>
</dbReference>
<dbReference type="AlphaFoldDB" id="I4W6T5"/>
<dbReference type="Gene3D" id="3.30.300.130">
    <property type="entry name" value="Fe-S cluster assembly (FSCA)"/>
    <property type="match status" value="1"/>
</dbReference>
<comment type="subunit">
    <text evidence="5">Homodimer.</text>
</comment>
<protein>
    <recommendedName>
        <fullName evidence="5">Fe/S biogenesis protein NfuA</fullName>
    </recommendedName>
</protein>
<dbReference type="eggNOG" id="COG0694">
    <property type="taxonomic scope" value="Bacteria"/>
</dbReference>
<comment type="caution">
    <text evidence="9">The sequence shown here is derived from an EMBL/GenBank/DDBJ whole genome shotgun (WGS) entry which is preliminary data.</text>
</comment>
<dbReference type="InterPro" id="IPR001075">
    <property type="entry name" value="NIF_FeS_clus_asmbl_NifU_C"/>
</dbReference>
<dbReference type="EMBL" id="AJXT01000004">
    <property type="protein sequence ID" value="EIL95176.1"/>
    <property type="molecule type" value="Genomic_DNA"/>
</dbReference>
<evidence type="ECO:0000259" key="8">
    <source>
        <dbReference type="Pfam" id="PF01521"/>
    </source>
</evidence>
<comment type="function">
    <text evidence="5">Involved in iron-sulfur cluster biogenesis. Binds a 4Fe-4S cluster, can transfer this cluster to apoproteins, and thereby intervenes in the maturation of Fe/S proteins. Could also act as a scaffold/chaperone for damaged Fe/S proteins.</text>
</comment>
<dbReference type="InterPro" id="IPR017726">
    <property type="entry name" value="Fe/S_biogenesis_protein_NfuA"/>
</dbReference>
<evidence type="ECO:0000313" key="10">
    <source>
        <dbReference type="Proteomes" id="UP000003226"/>
    </source>
</evidence>
<evidence type="ECO:0000313" key="9">
    <source>
        <dbReference type="EMBL" id="EIL95176.1"/>
    </source>
</evidence>
<comment type="cofactor">
    <cofactor evidence="5">
        <name>[4Fe-4S] cluster</name>
        <dbReference type="ChEBI" id="CHEBI:49883"/>
    </cofactor>
    <text evidence="5">Binds 1 [4Fe-4S] cluster per subunit. The cluster is presumably bound at the interface of two monomers.</text>
</comment>
<keyword evidence="10" id="KW-1185">Reference proteome</keyword>
<keyword evidence="2 5" id="KW-0479">Metal-binding</keyword>
<dbReference type="SUPFAM" id="SSF117916">
    <property type="entry name" value="Fe-S cluster assembly (FSCA) domain-like"/>
    <property type="match status" value="1"/>
</dbReference>
<sequence length="222" mass="23527">MVLFRRRGPAGIDMGGSGAGMIDISERAQQHFLRLLSQQGIEGLGIRLRVTSPGTPAANCELEFCEPIDLAGGEWTIECAGFDFHVDGESASWLDGASIDFEPNATGGQLNIRAPKIKGDIPGAEAGLIERVRYVLEAEINPKLASHGGRVSLLEIDANGVVLLQFGGGCHGCGMVDVTLKQGVEKTLRERVPEITAVRDATDHAGGEKPYYSKAEGKSAIA</sequence>
<feature type="domain" description="NIF system FeS cluster assembly NifU C-terminal" evidence="7">
    <location>
        <begin position="132"/>
        <end position="198"/>
    </location>
</feature>
<name>I4W6T5_9GAMM</name>
<evidence type="ECO:0000256" key="4">
    <source>
        <dbReference type="ARBA" id="ARBA00023014"/>
    </source>
</evidence>
<dbReference type="PATRIC" id="fig|1163407.3.peg.684"/>
<dbReference type="InterPro" id="IPR000361">
    <property type="entry name" value="ATAP_core_dom"/>
</dbReference>
<dbReference type="PANTHER" id="PTHR11178">
    <property type="entry name" value="IRON-SULFUR CLUSTER SCAFFOLD PROTEIN NFU-RELATED"/>
    <property type="match status" value="1"/>
</dbReference>
<evidence type="ECO:0000256" key="3">
    <source>
        <dbReference type="ARBA" id="ARBA00023004"/>
    </source>
</evidence>
<evidence type="ECO:0000259" key="7">
    <source>
        <dbReference type="Pfam" id="PF01106"/>
    </source>
</evidence>
<dbReference type="Pfam" id="PF01521">
    <property type="entry name" value="Fe-S_biosyn"/>
    <property type="match status" value="1"/>
</dbReference>
<evidence type="ECO:0000256" key="1">
    <source>
        <dbReference type="ARBA" id="ARBA00022485"/>
    </source>
</evidence>
<dbReference type="GO" id="GO:0016226">
    <property type="term" value="P:iron-sulfur cluster assembly"/>
    <property type="evidence" value="ECO:0007669"/>
    <property type="project" value="UniProtKB-UniRule"/>
</dbReference>
<dbReference type="STRING" id="1163407.UU7_03407"/>
<keyword evidence="3 5" id="KW-0408">Iron</keyword>
<feature type="binding site" evidence="5">
    <location>
        <position position="173"/>
    </location>
    <ligand>
        <name>[4Fe-4S] cluster</name>
        <dbReference type="ChEBI" id="CHEBI:49883"/>
    </ligand>
</feature>
<dbReference type="HAMAP" id="MF_01637">
    <property type="entry name" value="Fe_S_biogen_NfuA"/>
    <property type="match status" value="1"/>
</dbReference>
<dbReference type="eggNOG" id="COG0316">
    <property type="taxonomic scope" value="Bacteria"/>
</dbReference>
<dbReference type="InterPro" id="IPR035903">
    <property type="entry name" value="HesB-like_dom_sf"/>
</dbReference>
<feature type="domain" description="Core" evidence="8">
    <location>
        <begin position="22"/>
        <end position="120"/>
    </location>
</feature>
<keyword evidence="1 5" id="KW-0004">4Fe-4S</keyword>
<evidence type="ECO:0000256" key="5">
    <source>
        <dbReference type="HAMAP-Rule" id="MF_01637"/>
    </source>
</evidence>
<evidence type="ECO:0000256" key="6">
    <source>
        <dbReference type="SAM" id="MobiDB-lite"/>
    </source>
</evidence>
<keyword evidence="4 5" id="KW-0411">Iron-sulfur</keyword>
<feature type="region of interest" description="Disordered" evidence="6">
    <location>
        <begin position="199"/>
        <end position="222"/>
    </location>
</feature>
<feature type="binding site" evidence="5">
    <location>
        <position position="170"/>
    </location>
    <ligand>
        <name>[4Fe-4S] cluster</name>
        <dbReference type="ChEBI" id="CHEBI:49883"/>
    </ligand>
</feature>
<gene>
    <name evidence="5" type="primary">nfuA</name>
    <name evidence="9" type="ORF">UU7_03407</name>
</gene>
<proteinExistence type="inferred from homology"/>
<dbReference type="GO" id="GO:0051604">
    <property type="term" value="P:protein maturation"/>
    <property type="evidence" value="ECO:0007669"/>
    <property type="project" value="UniProtKB-UniRule"/>
</dbReference>
<comment type="similarity">
    <text evidence="5">Belongs to the NfuA family.</text>
</comment>
<dbReference type="GO" id="GO:0005506">
    <property type="term" value="F:iron ion binding"/>
    <property type="evidence" value="ECO:0007669"/>
    <property type="project" value="InterPro"/>
</dbReference>
<dbReference type="Gene3D" id="2.60.300.12">
    <property type="entry name" value="HesB-like domain"/>
    <property type="match status" value="1"/>
</dbReference>
<dbReference type="SUPFAM" id="SSF89360">
    <property type="entry name" value="HesB-like domain"/>
    <property type="match status" value="1"/>
</dbReference>
<dbReference type="GO" id="GO:0051539">
    <property type="term" value="F:4 iron, 4 sulfur cluster binding"/>
    <property type="evidence" value="ECO:0007669"/>
    <property type="project" value="UniProtKB-UniRule"/>
</dbReference>
<accession>I4W6T5</accession>
<dbReference type="PANTHER" id="PTHR11178:SF51">
    <property type="entry name" value="FE_S BIOGENESIS PROTEIN NFUA"/>
    <property type="match status" value="1"/>
</dbReference>
<evidence type="ECO:0000256" key="2">
    <source>
        <dbReference type="ARBA" id="ARBA00022723"/>
    </source>
</evidence>
<dbReference type="Proteomes" id="UP000003226">
    <property type="component" value="Unassembled WGS sequence"/>
</dbReference>